<dbReference type="SUPFAM" id="SSF103473">
    <property type="entry name" value="MFS general substrate transporter"/>
    <property type="match status" value="1"/>
</dbReference>
<keyword evidence="2 4" id="KW-1133">Transmembrane helix</keyword>
<proteinExistence type="predicted"/>
<dbReference type="InterPro" id="IPR050327">
    <property type="entry name" value="Proton-linked_MCT"/>
</dbReference>
<reference evidence="6" key="1">
    <citation type="submission" date="2017-02" db="EMBL/GenBank/DDBJ databases">
        <authorList>
            <person name="Regsiter A."/>
            <person name="William W."/>
        </authorList>
    </citation>
    <scope>NUCLEOTIDE SEQUENCE</scope>
    <source>
        <strain evidence="6">Bib</strain>
    </source>
</reference>
<accession>A0A3P3XH24</accession>
<feature type="transmembrane region" description="Helical" evidence="4">
    <location>
        <begin position="136"/>
        <end position="154"/>
    </location>
</feature>
<organism evidence="6">
    <name type="scientific">uncultured spirochete</name>
    <dbReference type="NCBI Taxonomy" id="156406"/>
    <lineage>
        <taxon>Bacteria</taxon>
        <taxon>Pseudomonadati</taxon>
        <taxon>Spirochaetota</taxon>
        <taxon>Spirochaetia</taxon>
        <taxon>Spirochaetales</taxon>
        <taxon>environmental samples</taxon>
    </lineage>
</organism>
<feature type="transmembrane region" description="Helical" evidence="4">
    <location>
        <begin position="160"/>
        <end position="183"/>
    </location>
</feature>
<keyword evidence="1 4" id="KW-0812">Transmembrane</keyword>
<keyword evidence="3 4" id="KW-0472">Membrane</keyword>
<evidence type="ECO:0000256" key="4">
    <source>
        <dbReference type="SAM" id="Phobius"/>
    </source>
</evidence>
<feature type="transmembrane region" description="Helical" evidence="4">
    <location>
        <begin position="102"/>
        <end position="124"/>
    </location>
</feature>
<evidence type="ECO:0000256" key="2">
    <source>
        <dbReference type="ARBA" id="ARBA00022989"/>
    </source>
</evidence>
<feature type="transmembrane region" description="Helical" evidence="4">
    <location>
        <begin position="77"/>
        <end position="96"/>
    </location>
</feature>
<feature type="transmembrane region" description="Helical" evidence="4">
    <location>
        <begin position="345"/>
        <end position="367"/>
    </location>
</feature>
<dbReference type="InterPro" id="IPR011701">
    <property type="entry name" value="MFS"/>
</dbReference>
<feature type="domain" description="Major facilitator superfamily (MFS) profile" evidence="5">
    <location>
        <begin position="10"/>
        <end position="437"/>
    </location>
</feature>
<dbReference type="PROSITE" id="PS50850">
    <property type="entry name" value="MFS"/>
    <property type="match status" value="1"/>
</dbReference>
<dbReference type="GO" id="GO:0022857">
    <property type="term" value="F:transmembrane transporter activity"/>
    <property type="evidence" value="ECO:0007669"/>
    <property type="project" value="InterPro"/>
</dbReference>
<gene>
    <name evidence="6" type="ORF">SPIROBIBN47_210018</name>
</gene>
<dbReference type="PANTHER" id="PTHR11360:SF317">
    <property type="entry name" value="MAJOR FACILITATOR SUPERFAMILY (MFS) PROFILE DOMAIN-CONTAINING PROTEIN-RELATED"/>
    <property type="match status" value="1"/>
</dbReference>
<dbReference type="PANTHER" id="PTHR11360">
    <property type="entry name" value="MONOCARBOXYLATE TRANSPORTER"/>
    <property type="match status" value="1"/>
</dbReference>
<dbReference type="AlphaFoldDB" id="A0A3P3XH24"/>
<dbReference type="Gene3D" id="1.20.1250.20">
    <property type="entry name" value="MFS general substrate transporter like domains"/>
    <property type="match status" value="2"/>
</dbReference>
<dbReference type="CDD" id="cd17353">
    <property type="entry name" value="MFS_OFA_like"/>
    <property type="match status" value="1"/>
</dbReference>
<evidence type="ECO:0000256" key="3">
    <source>
        <dbReference type="ARBA" id="ARBA00023136"/>
    </source>
</evidence>
<feature type="transmembrane region" description="Helical" evidence="4">
    <location>
        <begin position="287"/>
        <end position="309"/>
    </location>
</feature>
<dbReference type="InterPro" id="IPR036259">
    <property type="entry name" value="MFS_trans_sf"/>
</dbReference>
<feature type="transmembrane region" description="Helical" evidence="4">
    <location>
        <begin position="247"/>
        <end position="267"/>
    </location>
</feature>
<evidence type="ECO:0000259" key="5">
    <source>
        <dbReference type="PROSITE" id="PS50850"/>
    </source>
</evidence>
<evidence type="ECO:0000313" key="6">
    <source>
        <dbReference type="EMBL" id="SLM11653.1"/>
    </source>
</evidence>
<feature type="transmembrane region" description="Helical" evidence="4">
    <location>
        <begin position="12"/>
        <end position="29"/>
    </location>
</feature>
<dbReference type="Pfam" id="PF07690">
    <property type="entry name" value="MFS_1"/>
    <property type="match status" value="1"/>
</dbReference>
<feature type="transmembrane region" description="Helical" evidence="4">
    <location>
        <begin position="321"/>
        <end position="339"/>
    </location>
</feature>
<dbReference type="InterPro" id="IPR020846">
    <property type="entry name" value="MFS_dom"/>
</dbReference>
<name>A0A3P3XH24_9SPIR</name>
<feature type="transmembrane region" description="Helical" evidence="4">
    <location>
        <begin position="410"/>
        <end position="432"/>
    </location>
</feature>
<protein>
    <submittedName>
        <fullName evidence="6">Major facilitator superfamily MFS_1</fullName>
    </submittedName>
</protein>
<evidence type="ECO:0000256" key="1">
    <source>
        <dbReference type="ARBA" id="ARBA00022692"/>
    </source>
</evidence>
<dbReference type="EMBL" id="FWDM01000014">
    <property type="protein sequence ID" value="SLM11653.1"/>
    <property type="molecule type" value="Genomic_DNA"/>
</dbReference>
<feature type="transmembrane region" description="Helical" evidence="4">
    <location>
        <begin position="379"/>
        <end position="398"/>
    </location>
</feature>
<sequence length="443" mass="47020">MSERAPAHRWFMVAMATLLMICLGTVYAWSYFQTPIMKAYGWNTTQVSLIFSFTILFLGVAAAIGGVVLPRVGPRRLALSGSILFSLGYAVAALALSIKSLALLYIGYGFIGGTGLGLGYVTPVTTIAKWFPDRKGLATGIVVMGFGFGALVMSKVLAPLLLSLTGSNLVTTFLLFAVLFFAITMTSSSFLRTPPPDWKSGASPSKTDSVGNAPSAMLSQFPRTAANVPSPLEAFRAAKGDILSARFLLLWLMFFCNISAGITVVGFQSPMFQKLLAQSNPALTSVALAAMGATLIAVTSIFNGVGRFFWGAVSDRVGRIATFRIMLGSELVIFILLIITHQPILFAALLCWVLLCYGGGFGIMPSAVAELFHPNKMTVIYGAALTAWAAGGVVGPQITAFIQDSVPERASTLSFIVGACFVALGFALSLIIQIRAKKSGRRA</sequence>
<feature type="transmembrane region" description="Helical" evidence="4">
    <location>
        <begin position="49"/>
        <end position="70"/>
    </location>
</feature>